<dbReference type="AlphaFoldDB" id="A0A848HAU6"/>
<evidence type="ECO:0000313" key="4">
    <source>
        <dbReference type="Proteomes" id="UP000541185"/>
    </source>
</evidence>
<dbReference type="Gene3D" id="3.30.470.20">
    <property type="entry name" value="ATP-grasp fold, B domain"/>
    <property type="match status" value="1"/>
</dbReference>
<dbReference type="EMBL" id="JABBFX010000001">
    <property type="protein sequence ID" value="NML45593.1"/>
    <property type="molecule type" value="Genomic_DNA"/>
</dbReference>
<dbReference type="Pfam" id="PF18301">
    <property type="entry name" value="preATP-grasp_3"/>
    <property type="match status" value="1"/>
</dbReference>
<organism evidence="3 4">
    <name type="scientific">Ramlibacter agri</name>
    <dbReference type="NCBI Taxonomy" id="2728837"/>
    <lineage>
        <taxon>Bacteria</taxon>
        <taxon>Pseudomonadati</taxon>
        <taxon>Pseudomonadota</taxon>
        <taxon>Betaproteobacteria</taxon>
        <taxon>Burkholderiales</taxon>
        <taxon>Comamonadaceae</taxon>
        <taxon>Ramlibacter</taxon>
    </lineage>
</organism>
<reference evidence="3 4" key="1">
    <citation type="submission" date="2020-04" db="EMBL/GenBank/DDBJ databases">
        <title>Ramlibacter sp. G-1-2-2 isolated from soil.</title>
        <authorList>
            <person name="Dahal R.H."/>
        </authorList>
    </citation>
    <scope>NUCLEOTIDE SEQUENCE [LARGE SCALE GENOMIC DNA]</scope>
    <source>
        <strain evidence="3 4">G-1-2-2</strain>
    </source>
</reference>
<accession>A0A848HAU6</accession>
<evidence type="ECO:0000259" key="2">
    <source>
        <dbReference type="PROSITE" id="PS50975"/>
    </source>
</evidence>
<keyword evidence="1" id="KW-0067">ATP-binding</keyword>
<dbReference type="InterPro" id="IPR040803">
    <property type="entry name" value="MfnD_preATP-grasp"/>
</dbReference>
<dbReference type="SUPFAM" id="SSF56059">
    <property type="entry name" value="Glutathione synthetase ATP-binding domain-like"/>
    <property type="match status" value="1"/>
</dbReference>
<dbReference type="InterPro" id="IPR003806">
    <property type="entry name" value="ATP-grasp_PylC-type"/>
</dbReference>
<dbReference type="GO" id="GO:0005524">
    <property type="term" value="F:ATP binding"/>
    <property type="evidence" value="ECO:0007669"/>
    <property type="project" value="UniProtKB-UniRule"/>
</dbReference>
<keyword evidence="4" id="KW-1185">Reference proteome</keyword>
<sequence>MVRILVYEPLSAGDAATVESLGRGSAAHLDMLDAGLAMRNAVAGDLVRIPGIQVSLATGEQEAGHAIHGSRALTPRPGEGAPEFLRSQAPLHDFCWVVAPETGGLLLRLHAAVGAQRWIGCSAAAIRIAASKKATCAALDAAGIATPLAFSGDSWIVKPDDGAGTLQTRRYATRAAAEEDLQARLQAGRSALLQPFVAGEPLSIAIVVGPVLARPVAFNRQRLETDGDGWLHDLGVQPAALDPAGPRAAQLQALAERVAAALPGLRGYVGVDVVWNERKGPVVIEVNPRVTCAYAGLSAILQRNLAVDILAAHGCKPGRQLAGHAAT</sequence>
<dbReference type="Pfam" id="PF02655">
    <property type="entry name" value="ATP-grasp_3"/>
    <property type="match status" value="1"/>
</dbReference>
<dbReference type="Proteomes" id="UP000541185">
    <property type="component" value="Unassembled WGS sequence"/>
</dbReference>
<protein>
    <submittedName>
        <fullName evidence="3">ATP-grasp domain-containing protein</fullName>
    </submittedName>
</protein>
<dbReference type="PROSITE" id="PS50975">
    <property type="entry name" value="ATP_GRASP"/>
    <property type="match status" value="1"/>
</dbReference>
<dbReference type="RefSeq" id="WP_169419676.1">
    <property type="nucleotide sequence ID" value="NZ_JABBFX010000001.1"/>
</dbReference>
<keyword evidence="1" id="KW-0547">Nucleotide-binding</keyword>
<feature type="domain" description="ATP-grasp" evidence="2">
    <location>
        <begin position="120"/>
        <end position="314"/>
    </location>
</feature>
<evidence type="ECO:0000256" key="1">
    <source>
        <dbReference type="PROSITE-ProRule" id="PRU00409"/>
    </source>
</evidence>
<name>A0A848HAU6_9BURK</name>
<comment type="caution">
    <text evidence="3">The sequence shown here is derived from an EMBL/GenBank/DDBJ whole genome shotgun (WGS) entry which is preliminary data.</text>
</comment>
<proteinExistence type="predicted"/>
<gene>
    <name evidence="3" type="ORF">HHL11_17710</name>
</gene>
<evidence type="ECO:0000313" key="3">
    <source>
        <dbReference type="EMBL" id="NML45593.1"/>
    </source>
</evidence>
<dbReference type="InterPro" id="IPR011761">
    <property type="entry name" value="ATP-grasp"/>
</dbReference>
<dbReference type="GO" id="GO:0046872">
    <property type="term" value="F:metal ion binding"/>
    <property type="evidence" value="ECO:0007669"/>
    <property type="project" value="InterPro"/>
</dbReference>